<dbReference type="Proteomes" id="UP001596028">
    <property type="component" value="Unassembled WGS sequence"/>
</dbReference>
<dbReference type="EMBL" id="JBHSEP010000019">
    <property type="protein sequence ID" value="MFC4600790.1"/>
    <property type="molecule type" value="Genomic_DNA"/>
</dbReference>
<feature type="domain" description="Response regulatory" evidence="6">
    <location>
        <begin position="1"/>
        <end position="118"/>
    </location>
</feature>
<dbReference type="PROSITE" id="PS50110">
    <property type="entry name" value="RESPONSE_REGULATORY"/>
    <property type="match status" value="1"/>
</dbReference>
<dbReference type="Pfam" id="PF00072">
    <property type="entry name" value="Response_reg"/>
    <property type="match status" value="1"/>
</dbReference>
<dbReference type="InterPro" id="IPR041522">
    <property type="entry name" value="CdaR_GGDEF"/>
</dbReference>
<evidence type="ECO:0000259" key="5">
    <source>
        <dbReference type="PROSITE" id="PS01124"/>
    </source>
</evidence>
<gene>
    <name evidence="7" type="ORF">ACFO3S_21275</name>
</gene>
<dbReference type="InterPro" id="IPR018060">
    <property type="entry name" value="HTH_AraC"/>
</dbReference>
<dbReference type="RefSeq" id="WP_378100297.1">
    <property type="nucleotide sequence ID" value="NZ_JBHSEP010000019.1"/>
</dbReference>
<dbReference type="SUPFAM" id="SSF52172">
    <property type="entry name" value="CheY-like"/>
    <property type="match status" value="1"/>
</dbReference>
<dbReference type="CDD" id="cd17536">
    <property type="entry name" value="REC_YesN-like"/>
    <property type="match status" value="1"/>
</dbReference>
<dbReference type="SMART" id="SM00448">
    <property type="entry name" value="REC"/>
    <property type="match status" value="1"/>
</dbReference>
<evidence type="ECO:0000259" key="6">
    <source>
        <dbReference type="PROSITE" id="PS50110"/>
    </source>
</evidence>
<evidence type="ECO:0000256" key="1">
    <source>
        <dbReference type="ARBA" id="ARBA00023015"/>
    </source>
</evidence>
<comment type="caution">
    <text evidence="7">The sequence shown here is derived from an EMBL/GenBank/DDBJ whole genome shotgun (WGS) entry which is preliminary data.</text>
</comment>
<dbReference type="PANTHER" id="PTHR43280">
    <property type="entry name" value="ARAC-FAMILY TRANSCRIPTIONAL REGULATOR"/>
    <property type="match status" value="1"/>
</dbReference>
<dbReference type="InterPro" id="IPR011006">
    <property type="entry name" value="CheY-like_superfamily"/>
</dbReference>
<keyword evidence="8" id="KW-1185">Reference proteome</keyword>
<dbReference type="InterPro" id="IPR001789">
    <property type="entry name" value="Sig_transdc_resp-reg_receiver"/>
</dbReference>
<evidence type="ECO:0000313" key="7">
    <source>
        <dbReference type="EMBL" id="MFC4600790.1"/>
    </source>
</evidence>
<accession>A0ABV9FIC0</accession>
<reference evidence="8" key="1">
    <citation type="journal article" date="2019" name="Int. J. Syst. Evol. Microbiol.">
        <title>The Global Catalogue of Microorganisms (GCM) 10K type strain sequencing project: providing services to taxonomists for standard genome sequencing and annotation.</title>
        <authorList>
            <consortium name="The Broad Institute Genomics Platform"/>
            <consortium name="The Broad Institute Genome Sequencing Center for Infectious Disease"/>
            <person name="Wu L."/>
            <person name="Ma J."/>
        </authorList>
    </citation>
    <scope>NUCLEOTIDE SEQUENCE [LARGE SCALE GENOMIC DNA]</scope>
    <source>
        <strain evidence="8">CCUG 49571</strain>
    </source>
</reference>
<keyword evidence="2" id="KW-0238">DNA-binding</keyword>
<organism evidence="7 8">
    <name type="scientific">Cohnella hongkongensis</name>
    <dbReference type="NCBI Taxonomy" id="178337"/>
    <lineage>
        <taxon>Bacteria</taxon>
        <taxon>Bacillati</taxon>
        <taxon>Bacillota</taxon>
        <taxon>Bacilli</taxon>
        <taxon>Bacillales</taxon>
        <taxon>Paenibacillaceae</taxon>
        <taxon>Cohnella</taxon>
    </lineage>
</organism>
<dbReference type="Gene3D" id="1.10.10.60">
    <property type="entry name" value="Homeodomain-like"/>
    <property type="match status" value="2"/>
</dbReference>
<keyword evidence="4" id="KW-0597">Phosphoprotein</keyword>
<keyword evidence="3" id="KW-0804">Transcription</keyword>
<dbReference type="Pfam" id="PF12833">
    <property type="entry name" value="HTH_18"/>
    <property type="match status" value="1"/>
</dbReference>
<dbReference type="InterPro" id="IPR009057">
    <property type="entry name" value="Homeodomain-like_sf"/>
</dbReference>
<sequence>MILVEDEMLVRMGLLNSVNWAAYQMEVAADLTNGREAWNYCEREGFPDLIITDIRMPEMDGMELIVRVREQNKNTRIVVLSCLEEFELVRKAMSLGVSNYILKLTMAKDEIGSVLEGVKAELDSRRTALPQGPWIPANLELIKERYVKDFLFYGIYSAEEFEKFAVQCGFRLSPVRMAVCTMEVDRYALLQERFRDEQGHLIKLTLLNILQEIAASFRGEVIYLDETRYLILLSFEDLLSEQGIRQEINACTSSIQEAIRSCYGSSVSFGISSVQSGYRTLRKLYFESLRALDKKIATGPGFCHRLEDPLDFSRALPHMETLRDAASLRQLLTPSKEKEFDDYIERLNAALPGGRKAVLVVLYSFVQWVCATVYGHPEREKSLLLQMTDVLNQCETIPELLEQTHEFVCRIVERSRMTITVKSVISKAIQYMKDHYHEEISLQQVADHVNLSLGYLSHLFKKELDITFVEYLTQYRIERAKELLSQTRMKSYDIAVKVGFSPEYTYFSKVFKKMTGLGPNEYRRKALAEDRGGS</sequence>
<evidence type="ECO:0000256" key="4">
    <source>
        <dbReference type="PROSITE-ProRule" id="PRU00169"/>
    </source>
</evidence>
<dbReference type="SMART" id="SM00342">
    <property type="entry name" value="HTH_ARAC"/>
    <property type="match status" value="1"/>
</dbReference>
<feature type="domain" description="HTH araC/xylS-type" evidence="5">
    <location>
        <begin position="426"/>
        <end position="525"/>
    </location>
</feature>
<proteinExistence type="predicted"/>
<dbReference type="PANTHER" id="PTHR43280:SF2">
    <property type="entry name" value="HTH-TYPE TRANSCRIPTIONAL REGULATOR EXSA"/>
    <property type="match status" value="1"/>
</dbReference>
<dbReference type="Gene3D" id="3.40.50.2300">
    <property type="match status" value="1"/>
</dbReference>
<evidence type="ECO:0000256" key="3">
    <source>
        <dbReference type="ARBA" id="ARBA00023163"/>
    </source>
</evidence>
<dbReference type="PROSITE" id="PS01124">
    <property type="entry name" value="HTH_ARAC_FAMILY_2"/>
    <property type="match status" value="1"/>
</dbReference>
<protein>
    <submittedName>
        <fullName evidence="7">Helix-turn-helix domain-containing protein</fullName>
    </submittedName>
</protein>
<evidence type="ECO:0000313" key="8">
    <source>
        <dbReference type="Proteomes" id="UP001596028"/>
    </source>
</evidence>
<feature type="modified residue" description="4-aspartylphosphate" evidence="4">
    <location>
        <position position="53"/>
    </location>
</feature>
<dbReference type="Pfam" id="PF17853">
    <property type="entry name" value="GGDEF_2"/>
    <property type="match status" value="1"/>
</dbReference>
<dbReference type="SUPFAM" id="SSF46689">
    <property type="entry name" value="Homeodomain-like"/>
    <property type="match status" value="2"/>
</dbReference>
<name>A0ABV9FIC0_9BACL</name>
<keyword evidence="1" id="KW-0805">Transcription regulation</keyword>
<evidence type="ECO:0000256" key="2">
    <source>
        <dbReference type="ARBA" id="ARBA00023125"/>
    </source>
</evidence>